<dbReference type="EMBL" id="BAAANQ010000002">
    <property type="protein sequence ID" value="GAA2045629.1"/>
    <property type="molecule type" value="Genomic_DNA"/>
</dbReference>
<reference evidence="2 3" key="1">
    <citation type="journal article" date="2019" name="Int. J. Syst. Evol. Microbiol.">
        <title>The Global Catalogue of Microorganisms (GCM) 10K type strain sequencing project: providing services to taxonomists for standard genome sequencing and annotation.</title>
        <authorList>
            <consortium name="The Broad Institute Genomics Platform"/>
            <consortium name="The Broad Institute Genome Sequencing Center for Infectious Disease"/>
            <person name="Wu L."/>
            <person name="Ma J."/>
        </authorList>
    </citation>
    <scope>NUCLEOTIDE SEQUENCE [LARGE SCALE GENOMIC DNA]</scope>
    <source>
        <strain evidence="2 3">JCM 14549</strain>
    </source>
</reference>
<dbReference type="Proteomes" id="UP001403094">
    <property type="component" value="Unassembled WGS sequence"/>
</dbReference>
<evidence type="ECO:0000313" key="3">
    <source>
        <dbReference type="Proteomes" id="UP001403094"/>
    </source>
</evidence>
<keyword evidence="1" id="KW-0472">Membrane</keyword>
<protein>
    <submittedName>
        <fullName evidence="2">Uncharacterized protein</fullName>
    </submittedName>
</protein>
<evidence type="ECO:0000313" key="2">
    <source>
        <dbReference type="EMBL" id="GAA2045629.1"/>
    </source>
</evidence>
<keyword evidence="3" id="KW-1185">Reference proteome</keyword>
<organism evidence="2 3">
    <name type="scientific">Streptomyces cheonanensis</name>
    <dbReference type="NCBI Taxonomy" id="312720"/>
    <lineage>
        <taxon>Bacteria</taxon>
        <taxon>Bacillati</taxon>
        <taxon>Actinomycetota</taxon>
        <taxon>Actinomycetes</taxon>
        <taxon>Kitasatosporales</taxon>
        <taxon>Streptomycetaceae</taxon>
        <taxon>Streptomyces</taxon>
    </lineage>
</organism>
<feature type="transmembrane region" description="Helical" evidence="1">
    <location>
        <begin position="46"/>
        <end position="67"/>
    </location>
</feature>
<gene>
    <name evidence="2" type="ORF">GCM10009757_12420</name>
</gene>
<keyword evidence="1" id="KW-1133">Transmembrane helix</keyword>
<evidence type="ECO:0000256" key="1">
    <source>
        <dbReference type="SAM" id="Phobius"/>
    </source>
</evidence>
<proteinExistence type="predicted"/>
<accession>A0ABN2UXI0</accession>
<comment type="caution">
    <text evidence="2">The sequence shown here is derived from an EMBL/GenBank/DDBJ whole genome shotgun (WGS) entry which is preliminary data.</text>
</comment>
<name>A0ABN2UXI0_9ACTN</name>
<keyword evidence="1" id="KW-0812">Transmembrane</keyword>
<sequence>MAGMKSVLEAVGVLLLLNGAAGLVYEAIDWFGPWSLVHRVGGPLAGMEIFANLVLIVLGAAVCAGAGKVRGPG</sequence>